<evidence type="ECO:0000259" key="11">
    <source>
        <dbReference type="PROSITE" id="PS50902"/>
    </source>
</evidence>
<dbReference type="Gene3D" id="3.40.50.360">
    <property type="match status" value="1"/>
</dbReference>
<accession>A0A5B8R5Q4</accession>
<dbReference type="PANTHER" id="PTHR19384">
    <property type="entry name" value="NITRIC OXIDE SYNTHASE-RELATED"/>
    <property type="match status" value="1"/>
</dbReference>
<dbReference type="AlphaFoldDB" id="A0A5B8R5Q4"/>
<evidence type="ECO:0000313" key="13">
    <source>
        <dbReference type="EMBL" id="QEA03846.1"/>
    </source>
</evidence>
<dbReference type="CDD" id="cd06199">
    <property type="entry name" value="SiR"/>
    <property type="match status" value="1"/>
</dbReference>
<dbReference type="InterPro" id="IPR017938">
    <property type="entry name" value="Riboflavin_synthase-like_b-brl"/>
</dbReference>
<dbReference type="GO" id="GO:0050660">
    <property type="term" value="F:flavin adenine dinucleotide binding"/>
    <property type="evidence" value="ECO:0007669"/>
    <property type="project" value="InterPro"/>
</dbReference>
<comment type="cofactor">
    <cofactor evidence="2">
        <name>FAD</name>
        <dbReference type="ChEBI" id="CHEBI:57692"/>
    </cofactor>
</comment>
<comment type="cofactor">
    <cofactor evidence="1">
        <name>FMN</name>
        <dbReference type="ChEBI" id="CHEBI:58210"/>
    </cofactor>
</comment>
<dbReference type="SUPFAM" id="SSF63380">
    <property type="entry name" value="Riboflavin synthase domain-like"/>
    <property type="match status" value="1"/>
</dbReference>
<dbReference type="InterPro" id="IPR001094">
    <property type="entry name" value="Flavdoxin-like"/>
</dbReference>
<dbReference type="InterPro" id="IPR017927">
    <property type="entry name" value="FAD-bd_FR_type"/>
</dbReference>
<proteinExistence type="predicted"/>
<dbReference type="PRINTS" id="PR00369">
    <property type="entry name" value="FLAVODOXIN"/>
</dbReference>
<dbReference type="PANTHER" id="PTHR19384:SF128">
    <property type="entry name" value="NADPH OXIDOREDUCTASE A"/>
    <property type="match status" value="1"/>
</dbReference>
<dbReference type="Pfam" id="PF00667">
    <property type="entry name" value="FAD_binding_1"/>
    <property type="match status" value="1"/>
</dbReference>
<dbReference type="Gene3D" id="2.40.30.10">
    <property type="entry name" value="Translation factors"/>
    <property type="match status" value="1"/>
</dbReference>
<reference evidence="13" key="1">
    <citation type="submission" date="2019-06" db="EMBL/GenBank/DDBJ databases">
        <authorList>
            <person name="Murdoch R.W."/>
            <person name="Fathepure B."/>
        </authorList>
    </citation>
    <scope>NUCLEOTIDE SEQUENCE</scope>
</reference>
<dbReference type="InterPro" id="IPR039261">
    <property type="entry name" value="FNR_nucleotide-bd"/>
</dbReference>
<sequence length="605" mass="65550">MAQGPLLETNSPLSAEQAEQLNALIASLRDDQMTWLSGYLAGLSTASPAANAESGARTAPAGEALPEITVLYGSQTGNAEGIAELAVERAEARGFAARLADMADFGKKDLKAAANLMVVVSTHGEGDPPDTAEAVHELVNGRKAPKLADARFAVLALGDSSYENFCQTGRDFDTRLEALGAERVLERVDCDVDYDDDASAWVDAALDRFAELTGASAPAASNVIPMAEARGGGTAAWSKKNPFPAEILDSVVLNGRGSDKETRHIELSLEGSGLTFEPGDAIGVVPLNDPRVVDELLAATGLDGDAALEGGETLRETLQRDYEITTLTRPFLERWAEIAGADGLRRLLGEDARDELREWMDGRQIIDVVEAFPAEGVTAEAFVAALRRLPPRLYSIASSQQADEDEVHLTVAVVRYETHGREREGVASTYLADRLEPGQTVGVYVDRNKNFKLPADPSAATIMIGPGTGVAPFRAFLAEREETGADGRNWLFFGDRHFQTDFLYQADFLAWRDKGVLERIDVAFSRDQGGKVYVQDRLRESGAEVYAWLQEGAHIYVCGDADRMAGDVHAALTEIVREHGGLDEQGAADYLRTLQKDKRYQRDVY</sequence>
<evidence type="ECO:0000256" key="1">
    <source>
        <dbReference type="ARBA" id="ARBA00001917"/>
    </source>
</evidence>
<evidence type="ECO:0000256" key="7">
    <source>
        <dbReference type="ARBA" id="ARBA00022827"/>
    </source>
</evidence>
<keyword evidence="3" id="KW-0813">Transport</keyword>
<dbReference type="InterPro" id="IPR003097">
    <property type="entry name" value="CysJ-like_FAD-binding"/>
</dbReference>
<keyword evidence="4" id="KW-0028">Amino-acid biosynthesis</keyword>
<dbReference type="InterPro" id="IPR008254">
    <property type="entry name" value="Flavodoxin/NO_synth"/>
</dbReference>
<evidence type="ECO:0000256" key="3">
    <source>
        <dbReference type="ARBA" id="ARBA00022448"/>
    </source>
</evidence>
<dbReference type="Gene3D" id="3.40.50.80">
    <property type="entry name" value="Nucleotide-binding domain of ferredoxin-NADP reductase (FNR) module"/>
    <property type="match status" value="1"/>
</dbReference>
<dbReference type="Pfam" id="PF00258">
    <property type="entry name" value="Flavodoxin_1"/>
    <property type="match status" value="1"/>
</dbReference>
<keyword evidence="9" id="KW-0249">Electron transport</keyword>
<dbReference type="InterPro" id="IPR010199">
    <property type="entry name" value="CysJ"/>
</dbReference>
<dbReference type="PROSITE" id="PS51384">
    <property type="entry name" value="FAD_FR"/>
    <property type="match status" value="1"/>
</dbReference>
<dbReference type="GO" id="GO:0010181">
    <property type="term" value="F:FMN binding"/>
    <property type="evidence" value="ECO:0007669"/>
    <property type="project" value="InterPro"/>
</dbReference>
<dbReference type="InterPro" id="IPR029039">
    <property type="entry name" value="Flavoprotein-like_sf"/>
</dbReference>
<dbReference type="NCBIfam" id="NF004859">
    <property type="entry name" value="PRK06214.1"/>
    <property type="match status" value="1"/>
</dbReference>
<dbReference type="Pfam" id="PF00175">
    <property type="entry name" value="NAD_binding_1"/>
    <property type="match status" value="1"/>
</dbReference>
<keyword evidence="6" id="KW-0288">FMN</keyword>
<keyword evidence="10 13" id="KW-0560">Oxidoreductase</keyword>
<dbReference type="InterPro" id="IPR023173">
    <property type="entry name" value="NADPH_Cyt_P450_Rdtase_alpha"/>
</dbReference>
<evidence type="ECO:0000256" key="8">
    <source>
        <dbReference type="ARBA" id="ARBA00022857"/>
    </source>
</evidence>
<protein>
    <submittedName>
        <fullName evidence="13">Sulfite reductase [NADPH] flavoprotein alpha-component</fullName>
        <ecNumber evidence="13">1.8.1.2</ecNumber>
    </submittedName>
</protein>
<dbReference type="PIRSF" id="PIRSF000207">
    <property type="entry name" value="SiR-FP_CysJ"/>
    <property type="match status" value="1"/>
</dbReference>
<keyword evidence="8" id="KW-0521">NADP</keyword>
<keyword evidence="5" id="KW-0285">Flavoprotein</keyword>
<organism evidence="13">
    <name type="scientific">uncultured organism</name>
    <dbReference type="NCBI Taxonomy" id="155900"/>
    <lineage>
        <taxon>unclassified sequences</taxon>
        <taxon>environmental samples</taxon>
    </lineage>
</organism>
<dbReference type="Gene3D" id="1.20.990.10">
    <property type="entry name" value="NADPH-cytochrome p450 Reductase, Chain A, domain 3"/>
    <property type="match status" value="1"/>
</dbReference>
<dbReference type="GO" id="GO:0019344">
    <property type="term" value="P:cysteine biosynthetic process"/>
    <property type="evidence" value="ECO:0007669"/>
    <property type="project" value="InterPro"/>
</dbReference>
<gene>
    <name evidence="13" type="primary">cysJ</name>
    <name evidence="13" type="ORF">KBTEX_00146</name>
</gene>
<evidence type="ECO:0000259" key="12">
    <source>
        <dbReference type="PROSITE" id="PS51384"/>
    </source>
</evidence>
<dbReference type="GO" id="GO:0004783">
    <property type="term" value="F:sulfite reductase (NADPH) activity"/>
    <property type="evidence" value="ECO:0007669"/>
    <property type="project" value="UniProtKB-EC"/>
</dbReference>
<evidence type="ECO:0000256" key="5">
    <source>
        <dbReference type="ARBA" id="ARBA00022630"/>
    </source>
</evidence>
<dbReference type="SUPFAM" id="SSF52218">
    <property type="entry name" value="Flavoproteins"/>
    <property type="match status" value="1"/>
</dbReference>
<evidence type="ECO:0000256" key="9">
    <source>
        <dbReference type="ARBA" id="ARBA00022982"/>
    </source>
</evidence>
<evidence type="ECO:0000256" key="10">
    <source>
        <dbReference type="ARBA" id="ARBA00023002"/>
    </source>
</evidence>
<dbReference type="InterPro" id="IPR001709">
    <property type="entry name" value="Flavoprot_Pyr_Nucl_cyt_Rdtase"/>
</dbReference>
<dbReference type="PRINTS" id="PR00371">
    <property type="entry name" value="FPNCR"/>
</dbReference>
<dbReference type="SUPFAM" id="SSF52343">
    <property type="entry name" value="Ferredoxin reductase-like, C-terminal NADP-linked domain"/>
    <property type="match status" value="1"/>
</dbReference>
<name>A0A5B8R5Q4_9ZZZZ</name>
<dbReference type="PROSITE" id="PS50902">
    <property type="entry name" value="FLAVODOXIN_LIKE"/>
    <property type="match status" value="1"/>
</dbReference>
<evidence type="ECO:0000256" key="6">
    <source>
        <dbReference type="ARBA" id="ARBA00022643"/>
    </source>
</evidence>
<dbReference type="EC" id="1.8.1.2" evidence="13"/>
<keyword evidence="7" id="KW-0274">FAD</keyword>
<evidence type="ECO:0000256" key="2">
    <source>
        <dbReference type="ARBA" id="ARBA00001974"/>
    </source>
</evidence>
<dbReference type="EMBL" id="MN079076">
    <property type="protein sequence ID" value="QEA03846.1"/>
    <property type="molecule type" value="Genomic_DNA"/>
</dbReference>
<evidence type="ECO:0000256" key="4">
    <source>
        <dbReference type="ARBA" id="ARBA00022605"/>
    </source>
</evidence>
<dbReference type="FunFam" id="3.40.50.80:FF:000001">
    <property type="entry name" value="NADPH--cytochrome P450 reductase 1"/>
    <property type="match status" value="1"/>
</dbReference>
<dbReference type="InterPro" id="IPR001433">
    <property type="entry name" value="OxRdtase_FAD/NAD-bd"/>
</dbReference>
<feature type="domain" description="FAD-binding FR-type" evidence="12">
    <location>
        <begin position="240"/>
        <end position="454"/>
    </location>
</feature>
<feature type="domain" description="Flavodoxin-like" evidence="11">
    <location>
        <begin position="68"/>
        <end position="206"/>
    </location>
</feature>
<dbReference type="NCBIfam" id="TIGR01931">
    <property type="entry name" value="cysJ"/>
    <property type="match status" value="1"/>
</dbReference>